<proteinExistence type="inferred from homology"/>
<dbReference type="GO" id="GO:0031380">
    <property type="term" value="C:nuclear RNA-directed RNA polymerase complex"/>
    <property type="evidence" value="ECO:0007669"/>
    <property type="project" value="TreeGrafter"/>
</dbReference>
<keyword evidence="1" id="KW-0548">Nucleotidyltransferase</keyword>
<comment type="catalytic activity">
    <reaction evidence="1">
        <text>RNA(n) + a ribonucleoside 5'-triphosphate = RNA(n+1) + diphosphate</text>
        <dbReference type="Rhea" id="RHEA:21248"/>
        <dbReference type="Rhea" id="RHEA-COMP:14527"/>
        <dbReference type="Rhea" id="RHEA-COMP:17342"/>
        <dbReference type="ChEBI" id="CHEBI:33019"/>
        <dbReference type="ChEBI" id="CHEBI:61557"/>
        <dbReference type="ChEBI" id="CHEBI:140395"/>
        <dbReference type="EC" id="2.7.7.48"/>
    </reaction>
</comment>
<reference evidence="4" key="1">
    <citation type="submission" date="2018-04" db="EMBL/GenBank/DDBJ databases">
        <title>Whole genome sequencing of Hypsizygus marmoreus.</title>
        <authorList>
            <person name="Choi I.-G."/>
            <person name="Min B."/>
            <person name="Kim J.-G."/>
            <person name="Kim S."/>
            <person name="Oh Y.-L."/>
            <person name="Kong W.-S."/>
            <person name="Park H."/>
            <person name="Jeong J."/>
            <person name="Song E.-S."/>
        </authorList>
    </citation>
    <scope>NUCLEOTIDE SEQUENCE [LARGE SCALE GENOMIC DNA]</scope>
    <source>
        <strain evidence="4">51987-8</strain>
    </source>
</reference>
<comment type="similarity">
    <text evidence="1">Belongs to the RdRP family.</text>
</comment>
<dbReference type="EMBL" id="LUEZ02000080">
    <property type="protein sequence ID" value="RDB19363.1"/>
    <property type="molecule type" value="Genomic_DNA"/>
</dbReference>
<dbReference type="InterPro" id="IPR007855">
    <property type="entry name" value="RDRP"/>
</dbReference>
<dbReference type="GO" id="GO:0003723">
    <property type="term" value="F:RNA binding"/>
    <property type="evidence" value="ECO:0007669"/>
    <property type="project" value="UniProtKB-KW"/>
</dbReference>
<feature type="compositionally biased region" description="Polar residues" evidence="2">
    <location>
        <begin position="83"/>
        <end position="94"/>
    </location>
</feature>
<keyword evidence="1 4" id="KW-0696">RNA-directed RNA polymerase</keyword>
<gene>
    <name evidence="4" type="primary">SHL2_1</name>
    <name evidence="4" type="ORF">Hypma_013429</name>
</gene>
<evidence type="ECO:0000313" key="5">
    <source>
        <dbReference type="Proteomes" id="UP000076154"/>
    </source>
</evidence>
<keyword evidence="1" id="KW-0694">RNA-binding</keyword>
<dbReference type="GO" id="GO:0003968">
    <property type="term" value="F:RNA-directed RNA polymerase activity"/>
    <property type="evidence" value="ECO:0007669"/>
    <property type="project" value="UniProtKB-KW"/>
</dbReference>
<dbReference type="OrthoDB" id="10055769at2759"/>
<dbReference type="PANTHER" id="PTHR23079:SF14">
    <property type="entry name" value="RNA-DEPENDENT RNA POLYMERASE"/>
    <property type="match status" value="1"/>
</dbReference>
<dbReference type="EC" id="2.7.7.48" evidence="1"/>
<dbReference type="Proteomes" id="UP000076154">
    <property type="component" value="Unassembled WGS sequence"/>
</dbReference>
<evidence type="ECO:0000256" key="2">
    <source>
        <dbReference type="SAM" id="MobiDB-lite"/>
    </source>
</evidence>
<dbReference type="STRING" id="39966.A0A369JI14"/>
<dbReference type="InterPro" id="IPR057596">
    <property type="entry name" value="RDRP_core"/>
</dbReference>
<sequence length="1300" mass="145196">MHRNRNRDTSQHTPSEYDGYFSDDDEEVIHAFDVIDSQHNSPVKATHTRLPNFIPFESLNLPGNLMNARSAQSRQEDQDSDAAGSSSYRTVQYPSTPPRKRATTATGTPTSRLSAVRRHFSELDIEAGKSPMPPPTPKKLFPQASTSGAAVNPTPKASTSGPTVKPTTKGKARLRVVTISDDESDDERKEVSMILTDTETDSPGGWSEVNASPKKGISSLSSISSGWSIPRTSSFQSTTSKKRTGDTHTPPINSPSKYRKLQDEDATSMRNDTSRPMVVDDVFNSPVPFPRKEKFQAPPLPRQPANDSGSTPSALDMFLQGPIGIDLEQSIIAHDTRIQGLLDAAKIAWGVQYELARGVTNGQWSWSDVEPKIEALKGPNAKSANKVRSLMLGRAVQGGPDPAVWEELDREQAAILENCERGLGLMGEWHGENDWYGGRVQQLARLVRSGNQYAIHLEAPEKRRSYRLARYLGSRRILQLRIPNDLIMKESKEVKAFLLKKFVLCGRVFVPYYAKDNGVYLVETDENHERHPGDWCGDGFRKTFAEMIEWHNRLDLNKDQPISKWSTRFALAFSNSVPSIIFEEENIDFIDDIYADGWDKSQGKASAEQILTDGCGYMNECAFRMISAKWNLSNRASAAQGRLDGSKGMWCLHPTNTDPFPRIWIRKSQRKITNTYPLDRAHRIFDLLSVARPSPPINLSKQSIVNIWHNGVGADLLADLMEQGLREEVEPLMRWEGPSAMECLWRVIDQLGGVARGRLARLTAGLGRILGLQGREWGGEDIDMDAERAEGIPPELVDELAVLSYSGRNELSGKPFTAHEFALESLQAGFKPPEFKVLQDKMRYIMQQTISSTVEKFQIPLEQSLSAVIIPDPLGVLEPGEVYYRSSQSITDPVTQTTFNVLTGDVLLGRYPVRLPSDIQKVKAVNKPELARWSDVLILPTKGTFSLASLLSGGDMDGDEVFEIKEPSVVEPFMNKPLTKMPSNLLRDNFEGQVETVTAFAERVAAMTPLDAQKAFQEVLLLNLNDSKVGLYSNFHDFAVWKYGYAHPFAVRLAYMFNVLLDSSKTGLRLKPGIFEKDQRQFGGEIPQTADVTKGRPFILHSLHNAGKSTGDALLQDYDNLAADCDDSKDLKDPDLLRPYDVATERSRMLFNQPVEPGQKHMLTNEMSKIRKHVEKAKDAFVEAAAMKRGIQDDPFSPTKKKKVKKQRDQNDPMLLAAHLYSQDIKDVFLFQNVSDIKASYAYHLNPNFAFSVAFRDLCLIKAHAAPGGVAPSIRSFDEAKSIPSTYVRAMARFTPRNDF</sequence>
<feature type="compositionally biased region" description="Low complexity" evidence="2">
    <location>
        <begin position="212"/>
        <end position="234"/>
    </location>
</feature>
<comment type="caution">
    <text evidence="4">The sequence shown here is derived from an EMBL/GenBank/DDBJ whole genome shotgun (WGS) entry which is preliminary data.</text>
</comment>
<feature type="region of interest" description="Disordered" evidence="2">
    <location>
        <begin position="68"/>
        <end position="170"/>
    </location>
</feature>
<dbReference type="GO" id="GO:0030422">
    <property type="term" value="P:siRNA processing"/>
    <property type="evidence" value="ECO:0007669"/>
    <property type="project" value="TreeGrafter"/>
</dbReference>
<feature type="region of interest" description="Disordered" evidence="2">
    <location>
        <begin position="1"/>
        <end position="22"/>
    </location>
</feature>
<keyword evidence="1" id="KW-0808">Transferase</keyword>
<feature type="compositionally biased region" description="Basic and acidic residues" evidence="2">
    <location>
        <begin position="1"/>
        <end position="10"/>
    </location>
</feature>
<name>A0A369JI14_HYPMA</name>
<protein>
    <recommendedName>
        <fullName evidence="1">RNA-dependent RNA polymerase</fullName>
        <ecNumber evidence="1">2.7.7.48</ecNumber>
    </recommendedName>
</protein>
<dbReference type="InParanoid" id="A0A369JI14"/>
<dbReference type="Pfam" id="PF05183">
    <property type="entry name" value="RdRP"/>
    <property type="match status" value="1"/>
</dbReference>
<keyword evidence="5" id="KW-1185">Reference proteome</keyword>
<evidence type="ECO:0000313" key="4">
    <source>
        <dbReference type="EMBL" id="RDB19363.1"/>
    </source>
</evidence>
<feature type="domain" description="RDRP core" evidence="3">
    <location>
        <begin position="454"/>
        <end position="1071"/>
    </location>
</feature>
<dbReference type="PANTHER" id="PTHR23079">
    <property type="entry name" value="RNA-DEPENDENT RNA POLYMERASE"/>
    <property type="match status" value="1"/>
</dbReference>
<evidence type="ECO:0000259" key="3">
    <source>
        <dbReference type="Pfam" id="PF05183"/>
    </source>
</evidence>
<feature type="compositionally biased region" description="Polar residues" evidence="2">
    <location>
        <begin position="103"/>
        <end position="113"/>
    </location>
</feature>
<evidence type="ECO:0000256" key="1">
    <source>
        <dbReference type="RuleBase" id="RU363098"/>
    </source>
</evidence>
<feature type="region of interest" description="Disordered" evidence="2">
    <location>
        <begin position="196"/>
        <end position="311"/>
    </location>
</feature>
<organism evidence="4 5">
    <name type="scientific">Hypsizygus marmoreus</name>
    <name type="common">White beech mushroom</name>
    <name type="synonym">Agaricus marmoreus</name>
    <dbReference type="NCBI Taxonomy" id="39966"/>
    <lineage>
        <taxon>Eukaryota</taxon>
        <taxon>Fungi</taxon>
        <taxon>Dikarya</taxon>
        <taxon>Basidiomycota</taxon>
        <taxon>Agaricomycotina</taxon>
        <taxon>Agaricomycetes</taxon>
        <taxon>Agaricomycetidae</taxon>
        <taxon>Agaricales</taxon>
        <taxon>Tricholomatineae</taxon>
        <taxon>Lyophyllaceae</taxon>
        <taxon>Hypsizygus</taxon>
    </lineage>
</organism>
<feature type="compositionally biased region" description="Polar residues" evidence="2">
    <location>
        <begin position="143"/>
        <end position="166"/>
    </location>
</feature>
<accession>A0A369JI14</accession>